<keyword evidence="2" id="KW-1185">Reference proteome</keyword>
<reference evidence="1" key="1">
    <citation type="submission" date="2023-04" db="EMBL/GenBank/DDBJ databases">
        <title>Ambrosiozyma monospora NBRC 1965.</title>
        <authorList>
            <person name="Ichikawa N."/>
            <person name="Sato H."/>
            <person name="Tonouchi N."/>
        </authorList>
    </citation>
    <scope>NUCLEOTIDE SEQUENCE</scope>
    <source>
        <strain evidence="1">NBRC 1965</strain>
    </source>
</reference>
<dbReference type="Gene3D" id="1.25.40.990">
    <property type="match status" value="1"/>
</dbReference>
<dbReference type="EMBL" id="BSXU01010022">
    <property type="protein sequence ID" value="GME70617.1"/>
    <property type="molecule type" value="Genomic_DNA"/>
</dbReference>
<organism evidence="1 2">
    <name type="scientific">Ambrosiozyma monospora</name>
    <name type="common">Yeast</name>
    <name type="synonym">Endomycopsis monosporus</name>
    <dbReference type="NCBI Taxonomy" id="43982"/>
    <lineage>
        <taxon>Eukaryota</taxon>
        <taxon>Fungi</taxon>
        <taxon>Dikarya</taxon>
        <taxon>Ascomycota</taxon>
        <taxon>Saccharomycotina</taxon>
        <taxon>Pichiomycetes</taxon>
        <taxon>Pichiales</taxon>
        <taxon>Pichiaceae</taxon>
        <taxon>Ambrosiozyma</taxon>
    </lineage>
</organism>
<protein>
    <submittedName>
        <fullName evidence="1">Unnamed protein product</fullName>
    </submittedName>
</protein>
<comment type="caution">
    <text evidence="1">The sequence shown here is derived from an EMBL/GenBank/DDBJ whole genome shotgun (WGS) entry which is preliminary data.</text>
</comment>
<evidence type="ECO:0000313" key="1">
    <source>
        <dbReference type="EMBL" id="GME70617.1"/>
    </source>
</evidence>
<proteinExistence type="predicted"/>
<dbReference type="OrthoDB" id="199574at2759"/>
<sequence>MKQNFDIANDQFLSDAFVVLEYVVLGDYYQLFAYLRKLKEEVAMESERIQKANHLNVKKNTDGIHLYHPKKFFFYKLLQPIMNKERIMALGSICKSYRKISWDFLKTQLLLDDDHELFLKEYKLESFLIDGTSFDCHSARATVEAIKRSRFKKVDIKGQI</sequence>
<dbReference type="Proteomes" id="UP001165063">
    <property type="component" value="Unassembled WGS sequence"/>
</dbReference>
<evidence type="ECO:0000313" key="2">
    <source>
        <dbReference type="Proteomes" id="UP001165063"/>
    </source>
</evidence>
<name>A0A9W6T117_AMBMO</name>
<dbReference type="AlphaFoldDB" id="A0A9W6T117"/>
<accession>A0A9W6T117</accession>
<gene>
    <name evidence="1" type="ORF">Amon01_000919700</name>
</gene>